<reference evidence="9 10" key="1">
    <citation type="submission" date="2014-07" db="EMBL/GenBank/DDBJ databases">
        <title>Draft genome of Clostridium sulfidigenes 113A isolated from sediments associated with methane hydrate from Krishna Godavari basin.</title>
        <authorList>
            <person name="Honkalas V.S."/>
            <person name="Dabir A.P."/>
            <person name="Arora P."/>
            <person name="Dhakephalkar P.K."/>
        </authorList>
    </citation>
    <scope>NUCLEOTIDE SEQUENCE [LARGE SCALE GENOMIC DNA]</scope>
    <source>
        <strain evidence="9 10">113A</strain>
    </source>
</reference>
<dbReference type="NCBIfam" id="TIGR00704">
    <property type="entry name" value="NaPi_cotrn_rel"/>
    <property type="match status" value="1"/>
</dbReference>
<dbReference type="eggNOG" id="COG1283">
    <property type="taxonomic scope" value="Bacteria"/>
</dbReference>
<feature type="transmembrane region" description="Helical" evidence="7">
    <location>
        <begin position="211"/>
        <end position="229"/>
    </location>
</feature>
<feature type="transmembrane region" description="Helical" evidence="7">
    <location>
        <begin position="175"/>
        <end position="205"/>
    </location>
</feature>
<dbReference type="NCBIfam" id="NF037997">
    <property type="entry name" value="Na_Pi_symport"/>
    <property type="match status" value="1"/>
</dbReference>
<organism evidence="9 10">
    <name type="scientific">Clostridium sulfidigenes</name>
    <dbReference type="NCBI Taxonomy" id="318464"/>
    <lineage>
        <taxon>Bacteria</taxon>
        <taxon>Bacillati</taxon>
        <taxon>Bacillota</taxon>
        <taxon>Clostridia</taxon>
        <taxon>Eubacteriales</taxon>
        <taxon>Clostridiaceae</taxon>
        <taxon>Clostridium</taxon>
    </lineage>
</organism>
<feature type="transmembrane region" description="Helical" evidence="7">
    <location>
        <begin position="241"/>
        <end position="258"/>
    </location>
</feature>
<evidence type="ECO:0000313" key="9">
    <source>
        <dbReference type="EMBL" id="KEZ85163.1"/>
    </source>
</evidence>
<dbReference type="Pfam" id="PF02690">
    <property type="entry name" value="Na_Pi_cotrans"/>
    <property type="match status" value="2"/>
</dbReference>
<feature type="coiled-coil region" evidence="6">
    <location>
        <begin position="436"/>
        <end position="502"/>
    </location>
</feature>
<evidence type="ECO:0000256" key="7">
    <source>
        <dbReference type="SAM" id="Phobius"/>
    </source>
</evidence>
<gene>
    <name evidence="9" type="ORF">IO99_16250</name>
</gene>
<dbReference type="Gene3D" id="1.20.58.220">
    <property type="entry name" value="Phosphate transport system protein phou homolog 2, domain 2"/>
    <property type="match status" value="1"/>
</dbReference>
<comment type="subcellular location">
    <subcellularLocation>
        <location evidence="1">Cell membrane</location>
        <topology evidence="1">Multi-pass membrane protein</topology>
    </subcellularLocation>
</comment>
<dbReference type="InterPro" id="IPR003841">
    <property type="entry name" value="Na/Pi_transpt"/>
</dbReference>
<feature type="transmembrane region" description="Helical" evidence="7">
    <location>
        <begin position="294"/>
        <end position="315"/>
    </location>
</feature>
<evidence type="ECO:0000256" key="6">
    <source>
        <dbReference type="SAM" id="Coils"/>
    </source>
</evidence>
<accession>A0A084J879</accession>
<dbReference type="PANTHER" id="PTHR10010">
    <property type="entry name" value="SOLUTE CARRIER FAMILY 34 SODIUM PHOSPHATE , MEMBER 2-RELATED"/>
    <property type="match status" value="1"/>
</dbReference>
<keyword evidence="2" id="KW-1003">Cell membrane</keyword>
<keyword evidence="4 7" id="KW-1133">Transmembrane helix</keyword>
<evidence type="ECO:0000256" key="5">
    <source>
        <dbReference type="ARBA" id="ARBA00023136"/>
    </source>
</evidence>
<protein>
    <submittedName>
        <fullName evidence="9">Sodium-dependent phosphate transporter</fullName>
    </submittedName>
</protein>
<dbReference type="EMBL" id="JPMD01000041">
    <property type="protein sequence ID" value="KEZ85163.1"/>
    <property type="molecule type" value="Genomic_DNA"/>
</dbReference>
<feature type="domain" description="PhoU" evidence="8">
    <location>
        <begin position="348"/>
        <end position="434"/>
    </location>
</feature>
<name>A0A084J879_9CLOT</name>
<dbReference type="InterPro" id="IPR026022">
    <property type="entry name" value="PhoU_dom"/>
</dbReference>
<dbReference type="SUPFAM" id="SSF109755">
    <property type="entry name" value="PhoU-like"/>
    <property type="match status" value="1"/>
</dbReference>
<dbReference type="GO" id="GO:0044341">
    <property type="term" value="P:sodium-dependent phosphate transport"/>
    <property type="evidence" value="ECO:0007669"/>
    <property type="project" value="InterPro"/>
</dbReference>
<evidence type="ECO:0000313" key="10">
    <source>
        <dbReference type="Proteomes" id="UP000028542"/>
    </source>
</evidence>
<feature type="domain" description="PhoU" evidence="8">
    <location>
        <begin position="455"/>
        <end position="537"/>
    </location>
</feature>
<sequence>MESLFLIINLLGGLGIFLFGMKIMGDGLENLAGEKLKGIFDKITSNPLKGVATGAIVTAIIQSSSAVTVMVVGFVNAGIMNLSQAAYVIMGANIGTTITAQLITFDFDAIIPVFIAIGAFLVLFTKKKNPKELGHIILGFGILFLGLILMSDAMSPLRESPVFTKLILSLKGHVLLSLFLGIGMTAIIQSSSAVTGILVALASVGSLPIDVAIPMLYGTNIGTCVTALISCLGTSKTAKKAALIHLFFNVIGSIIFLVPPVSKLLLTTVTTLTPGVAGGVVAKQIANAHTMFNVVNTILILPFTKYLVALVNFILPGEDEKEVDGVKYIDDRLLETPTIAFGQVTNEIIRMGTLAKENIETALKGFTDNNEDSINKVYKNEALINLLETDITRYLVKLSNSDIGDEQRTTIAAYFHVVNDIERIGDHAENIADLAKDKLSKNVKFSKDAIEELKVMVNICIEALDHSIECFSDYSDKKALDVRGLEEKIDLLEKNLKVSHIKRLNSGSCDAIVGTIFLDLISNLERVGDHAVNIAEILSQA</sequence>
<comment type="caution">
    <text evidence="9">The sequence shown here is derived from an EMBL/GenBank/DDBJ whole genome shotgun (WGS) entry which is preliminary data.</text>
</comment>
<keyword evidence="10" id="KW-1185">Reference proteome</keyword>
<keyword evidence="5 7" id="KW-0472">Membrane</keyword>
<dbReference type="GO" id="GO:0005886">
    <property type="term" value="C:plasma membrane"/>
    <property type="evidence" value="ECO:0007669"/>
    <property type="project" value="UniProtKB-SubCell"/>
</dbReference>
<proteinExistence type="predicted"/>
<dbReference type="Proteomes" id="UP000028542">
    <property type="component" value="Unassembled WGS sequence"/>
</dbReference>
<dbReference type="STRING" id="318464.IO99_16250"/>
<feature type="transmembrane region" description="Helical" evidence="7">
    <location>
        <begin position="264"/>
        <end position="282"/>
    </location>
</feature>
<evidence type="ECO:0000256" key="1">
    <source>
        <dbReference type="ARBA" id="ARBA00004651"/>
    </source>
</evidence>
<dbReference type="PANTHER" id="PTHR10010:SF46">
    <property type="entry name" value="SODIUM-DEPENDENT PHOSPHATE TRANSPORT PROTEIN 2B"/>
    <property type="match status" value="1"/>
</dbReference>
<dbReference type="Pfam" id="PF01895">
    <property type="entry name" value="PhoU"/>
    <property type="match status" value="2"/>
</dbReference>
<evidence type="ECO:0000256" key="4">
    <source>
        <dbReference type="ARBA" id="ARBA00022989"/>
    </source>
</evidence>
<evidence type="ECO:0000259" key="8">
    <source>
        <dbReference type="Pfam" id="PF01895"/>
    </source>
</evidence>
<keyword evidence="3 7" id="KW-0812">Transmembrane</keyword>
<feature type="transmembrane region" description="Helical" evidence="7">
    <location>
        <begin position="6"/>
        <end position="25"/>
    </location>
</feature>
<feature type="transmembrane region" description="Helical" evidence="7">
    <location>
        <begin position="102"/>
        <end position="124"/>
    </location>
</feature>
<evidence type="ECO:0000256" key="2">
    <source>
        <dbReference type="ARBA" id="ARBA00022475"/>
    </source>
</evidence>
<feature type="transmembrane region" description="Helical" evidence="7">
    <location>
        <begin position="136"/>
        <end position="154"/>
    </location>
</feature>
<evidence type="ECO:0000256" key="3">
    <source>
        <dbReference type="ARBA" id="ARBA00022692"/>
    </source>
</evidence>
<dbReference type="GO" id="GO:0005436">
    <property type="term" value="F:sodium:phosphate symporter activity"/>
    <property type="evidence" value="ECO:0007669"/>
    <property type="project" value="InterPro"/>
</dbReference>
<dbReference type="InterPro" id="IPR038078">
    <property type="entry name" value="PhoU-like_sf"/>
</dbReference>
<dbReference type="AlphaFoldDB" id="A0A084J879"/>
<dbReference type="InterPro" id="IPR004633">
    <property type="entry name" value="NaPi_cotrn-rel/YqeW-like"/>
</dbReference>
<dbReference type="RefSeq" id="WP_035135077.1">
    <property type="nucleotide sequence ID" value="NZ_JPMD01000041.1"/>
</dbReference>
<keyword evidence="6" id="KW-0175">Coiled coil</keyword>